<sequence length="165" mass="17740">MDEEEAEVTAGGSTPVNVTVDLQRPLVEAATATADLQYPFVEGAPTKTAPSATVLTQADPAQALVENGPSSTNRVGGNTPPRDTLPSRKTTTTGQGETNGVEQMEFTPQDTSKPLGQTLQGEGVGAEDSQGTPDQRLKWKPTGQWKQRFDPKQRIPEPRRRKDSQ</sequence>
<protein>
    <submittedName>
        <fullName evidence="1">Uncharacterized protein</fullName>
    </submittedName>
</protein>
<name>A0AC60P5H0_IXOPE</name>
<dbReference type="EMBL" id="JABSTQ010011156">
    <property type="protein sequence ID" value="KAG0414679.1"/>
    <property type="molecule type" value="Genomic_DNA"/>
</dbReference>
<accession>A0AC60P5H0</accession>
<gene>
    <name evidence="1" type="ORF">HPB47_008171</name>
</gene>
<comment type="caution">
    <text evidence="1">The sequence shown here is derived from an EMBL/GenBank/DDBJ whole genome shotgun (WGS) entry which is preliminary data.</text>
</comment>
<proteinExistence type="predicted"/>
<dbReference type="Proteomes" id="UP000805193">
    <property type="component" value="Unassembled WGS sequence"/>
</dbReference>
<reference evidence="1 2" key="1">
    <citation type="journal article" date="2020" name="Cell">
        <title>Large-Scale Comparative Analyses of Tick Genomes Elucidate Their Genetic Diversity and Vector Capacities.</title>
        <authorList>
            <consortium name="Tick Genome and Microbiome Consortium (TIGMIC)"/>
            <person name="Jia N."/>
            <person name="Wang J."/>
            <person name="Shi W."/>
            <person name="Du L."/>
            <person name="Sun Y."/>
            <person name="Zhan W."/>
            <person name="Jiang J.F."/>
            <person name="Wang Q."/>
            <person name="Zhang B."/>
            <person name="Ji P."/>
            <person name="Bell-Sakyi L."/>
            <person name="Cui X.M."/>
            <person name="Yuan T.T."/>
            <person name="Jiang B.G."/>
            <person name="Yang W.F."/>
            <person name="Lam T.T."/>
            <person name="Chang Q.C."/>
            <person name="Ding S.J."/>
            <person name="Wang X.J."/>
            <person name="Zhu J.G."/>
            <person name="Ruan X.D."/>
            <person name="Zhao L."/>
            <person name="Wei J.T."/>
            <person name="Ye R.Z."/>
            <person name="Que T.C."/>
            <person name="Du C.H."/>
            <person name="Zhou Y.H."/>
            <person name="Cheng J.X."/>
            <person name="Dai P.F."/>
            <person name="Guo W.B."/>
            <person name="Han X.H."/>
            <person name="Huang E.J."/>
            <person name="Li L.F."/>
            <person name="Wei W."/>
            <person name="Gao Y.C."/>
            <person name="Liu J.Z."/>
            <person name="Shao H.Z."/>
            <person name="Wang X."/>
            <person name="Wang C.C."/>
            <person name="Yang T.C."/>
            <person name="Huo Q.B."/>
            <person name="Li W."/>
            <person name="Chen H.Y."/>
            <person name="Chen S.E."/>
            <person name="Zhou L.G."/>
            <person name="Ni X.B."/>
            <person name="Tian J.H."/>
            <person name="Sheng Y."/>
            <person name="Liu T."/>
            <person name="Pan Y.S."/>
            <person name="Xia L.Y."/>
            <person name="Li J."/>
            <person name="Zhao F."/>
            <person name="Cao W.C."/>
        </authorList>
    </citation>
    <scope>NUCLEOTIDE SEQUENCE [LARGE SCALE GENOMIC DNA]</scope>
    <source>
        <strain evidence="1">Iper-2018</strain>
    </source>
</reference>
<keyword evidence="2" id="KW-1185">Reference proteome</keyword>
<evidence type="ECO:0000313" key="2">
    <source>
        <dbReference type="Proteomes" id="UP000805193"/>
    </source>
</evidence>
<evidence type="ECO:0000313" key="1">
    <source>
        <dbReference type="EMBL" id="KAG0414679.1"/>
    </source>
</evidence>
<organism evidence="1 2">
    <name type="scientific">Ixodes persulcatus</name>
    <name type="common">Taiga tick</name>
    <dbReference type="NCBI Taxonomy" id="34615"/>
    <lineage>
        <taxon>Eukaryota</taxon>
        <taxon>Metazoa</taxon>
        <taxon>Ecdysozoa</taxon>
        <taxon>Arthropoda</taxon>
        <taxon>Chelicerata</taxon>
        <taxon>Arachnida</taxon>
        <taxon>Acari</taxon>
        <taxon>Parasitiformes</taxon>
        <taxon>Ixodida</taxon>
        <taxon>Ixodoidea</taxon>
        <taxon>Ixodidae</taxon>
        <taxon>Ixodinae</taxon>
        <taxon>Ixodes</taxon>
    </lineage>
</organism>